<sequence length="64" mass="6556">MSLEFLIAACSSVVTPSHLPLAATSALATHISVAAPGYRNICIVVPDLKPNKIAAGKAIKSLGR</sequence>
<dbReference type="RefSeq" id="XP_062740064.1">
    <property type="nucleotide sequence ID" value="XM_062884368.1"/>
</dbReference>
<evidence type="ECO:0000313" key="2">
    <source>
        <dbReference type="Proteomes" id="UP001323405"/>
    </source>
</evidence>
<evidence type="ECO:0000313" key="1">
    <source>
        <dbReference type="EMBL" id="KAK4651089.1"/>
    </source>
</evidence>
<dbReference type="GeneID" id="87904226"/>
<organism evidence="1 2">
    <name type="scientific">Podospora pseudocomata</name>
    <dbReference type="NCBI Taxonomy" id="2093779"/>
    <lineage>
        <taxon>Eukaryota</taxon>
        <taxon>Fungi</taxon>
        <taxon>Dikarya</taxon>
        <taxon>Ascomycota</taxon>
        <taxon>Pezizomycotina</taxon>
        <taxon>Sordariomycetes</taxon>
        <taxon>Sordariomycetidae</taxon>
        <taxon>Sordariales</taxon>
        <taxon>Podosporaceae</taxon>
        <taxon>Podospora</taxon>
    </lineage>
</organism>
<dbReference type="EMBL" id="JAFFHA010000009">
    <property type="protein sequence ID" value="KAK4651089.1"/>
    <property type="molecule type" value="Genomic_DNA"/>
</dbReference>
<accession>A0ABR0G5R4</accession>
<dbReference type="Proteomes" id="UP001323405">
    <property type="component" value="Unassembled WGS sequence"/>
</dbReference>
<proteinExistence type="predicted"/>
<protein>
    <submittedName>
        <fullName evidence="1">Uncharacterized protein</fullName>
    </submittedName>
</protein>
<gene>
    <name evidence="1" type="ORF">QC762_0116830</name>
</gene>
<name>A0ABR0G5R4_9PEZI</name>
<comment type="caution">
    <text evidence="1">The sequence shown here is derived from an EMBL/GenBank/DDBJ whole genome shotgun (WGS) entry which is preliminary data.</text>
</comment>
<keyword evidence="2" id="KW-1185">Reference proteome</keyword>
<reference evidence="1 2" key="1">
    <citation type="journal article" date="2023" name="bioRxiv">
        <title>High-quality genome assemblies of four members of thePodospora anserinaspecies complex.</title>
        <authorList>
            <person name="Ament-Velasquez S.L."/>
            <person name="Vogan A.A."/>
            <person name="Wallerman O."/>
            <person name="Hartmann F."/>
            <person name="Gautier V."/>
            <person name="Silar P."/>
            <person name="Giraud T."/>
            <person name="Johannesson H."/>
        </authorList>
    </citation>
    <scope>NUCLEOTIDE SEQUENCE [LARGE SCALE GENOMIC DNA]</scope>
    <source>
        <strain evidence="1 2">CBS 415.72m</strain>
    </source>
</reference>